<reference evidence="1 2" key="1">
    <citation type="journal article" date="2018" name="Front. Plant Sci.">
        <title>Red Clover (Trifolium pratense) and Zigzag Clover (T. medium) - A Picture of Genomic Similarities and Differences.</title>
        <authorList>
            <person name="Dluhosova J."/>
            <person name="Istvanek J."/>
            <person name="Nedelnik J."/>
            <person name="Repkova J."/>
        </authorList>
    </citation>
    <scope>NUCLEOTIDE SEQUENCE [LARGE SCALE GENOMIC DNA]</scope>
    <source>
        <strain evidence="2">cv. 10/8</strain>
        <tissue evidence="1">Leaf</tissue>
    </source>
</reference>
<feature type="non-terminal residue" evidence="1">
    <location>
        <position position="1"/>
    </location>
</feature>
<evidence type="ECO:0000313" key="1">
    <source>
        <dbReference type="EMBL" id="MCI45905.1"/>
    </source>
</evidence>
<dbReference type="AlphaFoldDB" id="A0A392SDE5"/>
<proteinExistence type="predicted"/>
<keyword evidence="2" id="KW-1185">Reference proteome</keyword>
<accession>A0A392SDE5</accession>
<sequence>VNINDSWKWQPNPFEGYHLLSKKDQGVMQELHEVI</sequence>
<organism evidence="1 2">
    <name type="scientific">Trifolium medium</name>
    <dbReference type="NCBI Taxonomy" id="97028"/>
    <lineage>
        <taxon>Eukaryota</taxon>
        <taxon>Viridiplantae</taxon>
        <taxon>Streptophyta</taxon>
        <taxon>Embryophyta</taxon>
        <taxon>Tracheophyta</taxon>
        <taxon>Spermatophyta</taxon>
        <taxon>Magnoliopsida</taxon>
        <taxon>eudicotyledons</taxon>
        <taxon>Gunneridae</taxon>
        <taxon>Pentapetalae</taxon>
        <taxon>rosids</taxon>
        <taxon>fabids</taxon>
        <taxon>Fabales</taxon>
        <taxon>Fabaceae</taxon>
        <taxon>Papilionoideae</taxon>
        <taxon>50 kb inversion clade</taxon>
        <taxon>NPAAA clade</taxon>
        <taxon>Hologalegina</taxon>
        <taxon>IRL clade</taxon>
        <taxon>Trifolieae</taxon>
        <taxon>Trifolium</taxon>
    </lineage>
</organism>
<evidence type="ECO:0000313" key="2">
    <source>
        <dbReference type="Proteomes" id="UP000265520"/>
    </source>
</evidence>
<dbReference type="Proteomes" id="UP000265520">
    <property type="component" value="Unassembled WGS sequence"/>
</dbReference>
<protein>
    <submittedName>
        <fullName evidence="1">Uncharacterized protein</fullName>
    </submittedName>
</protein>
<name>A0A392SDE5_9FABA</name>
<comment type="caution">
    <text evidence="1">The sequence shown here is derived from an EMBL/GenBank/DDBJ whole genome shotgun (WGS) entry which is preliminary data.</text>
</comment>
<dbReference type="EMBL" id="LXQA010350256">
    <property type="protein sequence ID" value="MCI45905.1"/>
    <property type="molecule type" value="Genomic_DNA"/>
</dbReference>